<dbReference type="EMBL" id="HBHW01010233">
    <property type="protein sequence ID" value="CAE0039806.1"/>
    <property type="molecule type" value="Transcribed_RNA"/>
</dbReference>
<dbReference type="AlphaFoldDB" id="A0A7S2ZJC1"/>
<evidence type="ECO:0000313" key="4">
    <source>
        <dbReference type="EMBL" id="CAE0039807.1"/>
    </source>
</evidence>
<accession>A0A7S2ZJC1</accession>
<reference evidence="2" key="1">
    <citation type="submission" date="2021-01" db="EMBL/GenBank/DDBJ databases">
        <authorList>
            <person name="Corre E."/>
            <person name="Pelletier E."/>
            <person name="Niang G."/>
            <person name="Scheremetjew M."/>
            <person name="Finn R."/>
            <person name="Kale V."/>
            <person name="Holt S."/>
            <person name="Cochrane G."/>
            <person name="Meng A."/>
            <person name="Brown T."/>
            <person name="Cohen L."/>
        </authorList>
    </citation>
    <scope>NUCLEOTIDE SEQUENCE</scope>
    <source>
        <strain evidence="2">CCMP 769</strain>
    </source>
</reference>
<organism evidence="2">
    <name type="scientific">Rhodosorus marinus</name>
    <dbReference type="NCBI Taxonomy" id="101924"/>
    <lineage>
        <taxon>Eukaryota</taxon>
        <taxon>Rhodophyta</taxon>
        <taxon>Stylonematophyceae</taxon>
        <taxon>Stylonematales</taxon>
        <taxon>Stylonemataceae</taxon>
        <taxon>Rhodosorus</taxon>
    </lineage>
</organism>
<protein>
    <submittedName>
        <fullName evidence="2">Uncharacterized protein</fullName>
    </submittedName>
</protein>
<proteinExistence type="predicted"/>
<dbReference type="EMBL" id="HBHW01010232">
    <property type="protein sequence ID" value="CAE0039805.1"/>
    <property type="molecule type" value="Transcribed_RNA"/>
</dbReference>
<dbReference type="EMBL" id="HBHW01010231">
    <property type="protein sequence ID" value="CAE0039804.1"/>
    <property type="molecule type" value="Transcribed_RNA"/>
</dbReference>
<name>A0A7S2ZJC1_9RHOD</name>
<gene>
    <name evidence="1" type="ORF">RMAR00112_LOCUS7763</name>
    <name evidence="2" type="ORF">RMAR00112_LOCUS7764</name>
    <name evidence="3" type="ORF">RMAR00112_LOCUS7765</name>
    <name evidence="4" type="ORF">RMAR00112_LOCUS7766</name>
</gene>
<dbReference type="EMBL" id="HBHW01010234">
    <property type="protein sequence ID" value="CAE0039807.1"/>
    <property type="molecule type" value="Transcribed_RNA"/>
</dbReference>
<evidence type="ECO:0000313" key="1">
    <source>
        <dbReference type="EMBL" id="CAE0039804.1"/>
    </source>
</evidence>
<evidence type="ECO:0000313" key="2">
    <source>
        <dbReference type="EMBL" id="CAE0039805.1"/>
    </source>
</evidence>
<evidence type="ECO:0000313" key="3">
    <source>
        <dbReference type="EMBL" id="CAE0039806.1"/>
    </source>
</evidence>
<sequence>MGVGDFLLGKASRGAPKSKGVVGGRLEAVDSENGNPMEMLENMGVKTQQLANGRDFSEAVEYVHEENMQVTARELWSVVYPQSYASNGRPSSNESFYRVEDSETTVSVVEEEYYVLESPTEEVSGKFLSTPLTPTEESSCAAGDWDNMENEKESKNKWCSFSVNESGCKEVDPGLLLVSELPGKDSERRRGIPKSSSRSIAEFVSDTFADLHPGIIKGSRRRISKLASRAFTDLHPGREGVTAAGHVDAEFREMPSATASGI</sequence>